<dbReference type="GO" id="GO:1902929">
    <property type="term" value="C:plasma membrane of growing cell tip"/>
    <property type="evidence" value="ECO:0007669"/>
    <property type="project" value="TreeGrafter"/>
</dbReference>
<dbReference type="RefSeq" id="WP_185746002.1">
    <property type="nucleotide sequence ID" value="NZ_BAAAKX010000009.1"/>
</dbReference>
<dbReference type="InterPro" id="IPR011044">
    <property type="entry name" value="Quino_amine_DH_bsu"/>
</dbReference>
<dbReference type="SUPFAM" id="SSF82171">
    <property type="entry name" value="DPP6 N-terminal domain-like"/>
    <property type="match status" value="1"/>
</dbReference>
<accession>A0A542ZFD5</accession>
<keyword evidence="2" id="KW-1185">Reference proteome</keyword>
<name>A0A542ZFD5_9MICO</name>
<dbReference type="Proteomes" id="UP000319514">
    <property type="component" value="Unassembled WGS sequence"/>
</dbReference>
<proteinExistence type="predicted"/>
<protein>
    <submittedName>
        <fullName evidence="1">Beta-propeller uncharacterized protein DUF5122</fullName>
    </submittedName>
</protein>
<dbReference type="InterPro" id="IPR013431">
    <property type="entry name" value="Delta_60_rpt"/>
</dbReference>
<organism evidence="1 2">
    <name type="scientific">Oryzihumus leptocrescens</name>
    <dbReference type="NCBI Taxonomy" id="297536"/>
    <lineage>
        <taxon>Bacteria</taxon>
        <taxon>Bacillati</taxon>
        <taxon>Actinomycetota</taxon>
        <taxon>Actinomycetes</taxon>
        <taxon>Micrococcales</taxon>
        <taxon>Intrasporangiaceae</taxon>
        <taxon>Oryzihumus</taxon>
    </lineage>
</organism>
<dbReference type="Pfam" id="PF17164">
    <property type="entry name" value="DUF5122"/>
    <property type="match status" value="2"/>
</dbReference>
<evidence type="ECO:0000313" key="2">
    <source>
        <dbReference type="Proteomes" id="UP000319514"/>
    </source>
</evidence>
<evidence type="ECO:0000313" key="1">
    <source>
        <dbReference type="EMBL" id="TQL59056.1"/>
    </source>
</evidence>
<dbReference type="AlphaFoldDB" id="A0A542ZFD5"/>
<reference evidence="1 2" key="1">
    <citation type="submission" date="2019-06" db="EMBL/GenBank/DDBJ databases">
        <title>Sequencing the genomes of 1000 actinobacteria strains.</title>
        <authorList>
            <person name="Klenk H.-P."/>
        </authorList>
    </citation>
    <scope>NUCLEOTIDE SEQUENCE [LARGE SCALE GENOMIC DNA]</scope>
    <source>
        <strain evidence="1 2">DSM 18082</strain>
    </source>
</reference>
<dbReference type="PANTHER" id="PTHR31778:SF2">
    <property type="entry name" value="BUD SITE SELECTION PROTEIN RAX2"/>
    <property type="match status" value="1"/>
</dbReference>
<comment type="caution">
    <text evidence="1">The sequence shown here is derived from an EMBL/GenBank/DDBJ whole genome shotgun (WGS) entry which is preliminary data.</text>
</comment>
<dbReference type="SUPFAM" id="SSF50969">
    <property type="entry name" value="YVTN repeat-like/Quinoprotein amine dehydrogenase"/>
    <property type="match status" value="1"/>
</dbReference>
<dbReference type="EMBL" id="VFOQ01000001">
    <property type="protein sequence ID" value="TQL59056.1"/>
    <property type="molecule type" value="Genomic_DNA"/>
</dbReference>
<gene>
    <name evidence="1" type="ORF">FB474_0402</name>
</gene>
<sequence>MTSGTSSHLVRGGARRRAALVLGLAGALALPVAALASPPNLTYNPLPTSRSTWWGTNGRVTDIVPAGGRVYIAGGFDYVGPSTGYGVGVDSTGKRLGGAPLVDGVVNAAVPDGSGGWFIGGSFSHVGGVYRPSAAQVTASGTVTGWNPKPKGTVYALALTPTSVVLGGEFTQVGSTPVGATRLGAVDRSGGAAVAGWSASANATVRDLVSSGGSVFVGGDFSTINAASRSHLAKLSASTGALDPTFGSTASAPVLALAVSPDGTRVYGGGSFTAAGDGSTSTARNRLAAWDATTGALAPWSPSADNTVEALSVDPGAGTVYAGGLFSTLGGAARARLGAVDAAGSVTGFDAGLNGCNTRHTTKDTHSNPACTPEVSGLAVGNGLLYVGGRFGSSGSSTRHDAAAFNLGNGNLVSWNPVSGDRVLALAPSGTSIFVGGEMTSVNGVVRKGIAALDASTGAADPSFSADTDNEVLDLQLSADGSRLYLAGSFLTVQGQPRSKMASIVTATGLVDKGFAPAFNKEVLSIGFGGGAVYAGGQFTKIGGIARKHAAKLDAATGAVNTSFTANTVGPTGSLRAGGMVQALAVKPDGSMVFLGGPFTTVNGTNRPGGIATVSGATGALLPQQFGGVQSCSGAGPWLTHLHLSADGRRLYGGDVCPDNIYQWDAVNLSSPSNPTGLIYRTWCNGGMQGALEVNGDFYYGTHGNACQLSPTNTTQASRQRFAAFDAATGALLPDAPTFNSPMGVWSLAAVPQGLLVGGDFTWVTSSDWVQQGLVLFTGTP</sequence>
<dbReference type="PANTHER" id="PTHR31778">
    <property type="entry name" value="BUD SITE SELECTION PROTEIN RAX2"/>
    <property type="match status" value="1"/>
</dbReference>